<dbReference type="PANTHER" id="PTHR35908:SF1">
    <property type="entry name" value="CONSERVED PROTEIN"/>
    <property type="match status" value="1"/>
</dbReference>
<proteinExistence type="predicted"/>
<gene>
    <name evidence="2" type="ORF">SM436_14610</name>
</gene>
<dbReference type="Proteomes" id="UP001569904">
    <property type="component" value="Unassembled WGS sequence"/>
</dbReference>
<dbReference type="RefSeq" id="WP_371941555.1">
    <property type="nucleotide sequence ID" value="NZ_JAXCEH010000007.1"/>
</dbReference>
<dbReference type="PANTHER" id="PTHR35908">
    <property type="entry name" value="HYPOTHETICAL FUSION PROTEIN"/>
    <property type="match status" value="1"/>
</dbReference>
<accession>A0ABV4QYC1</accession>
<protein>
    <submittedName>
        <fullName evidence="2">VOC family protein</fullName>
    </submittedName>
</protein>
<evidence type="ECO:0000313" key="2">
    <source>
        <dbReference type="EMBL" id="MFA1554917.1"/>
    </source>
</evidence>
<organism evidence="2 3">
    <name type="scientific">Actinomadura chokoriensis</name>
    <dbReference type="NCBI Taxonomy" id="454156"/>
    <lineage>
        <taxon>Bacteria</taxon>
        <taxon>Bacillati</taxon>
        <taxon>Actinomycetota</taxon>
        <taxon>Actinomycetes</taxon>
        <taxon>Streptosporangiales</taxon>
        <taxon>Thermomonosporaceae</taxon>
        <taxon>Actinomadura</taxon>
    </lineage>
</organism>
<evidence type="ECO:0000313" key="3">
    <source>
        <dbReference type="Proteomes" id="UP001569904"/>
    </source>
</evidence>
<dbReference type="InterPro" id="IPR029068">
    <property type="entry name" value="Glyas_Bleomycin-R_OHBP_Dase"/>
</dbReference>
<dbReference type="PROSITE" id="PS51819">
    <property type="entry name" value="VOC"/>
    <property type="match status" value="1"/>
</dbReference>
<feature type="domain" description="VOC" evidence="1">
    <location>
        <begin position="3"/>
        <end position="121"/>
    </location>
</feature>
<name>A0ABV4QYC1_9ACTN</name>
<dbReference type="CDD" id="cd06587">
    <property type="entry name" value="VOC"/>
    <property type="match status" value="1"/>
</dbReference>
<evidence type="ECO:0000259" key="1">
    <source>
        <dbReference type="PROSITE" id="PS51819"/>
    </source>
</evidence>
<dbReference type="InterPro" id="IPR037523">
    <property type="entry name" value="VOC_core"/>
</dbReference>
<dbReference type="EMBL" id="JAXCEH010000007">
    <property type="protein sequence ID" value="MFA1554917.1"/>
    <property type="molecule type" value="Genomic_DNA"/>
</dbReference>
<dbReference type="Pfam" id="PF18029">
    <property type="entry name" value="Glyoxalase_6"/>
    <property type="match status" value="1"/>
</dbReference>
<keyword evidence="3" id="KW-1185">Reference proteome</keyword>
<dbReference type="SUPFAM" id="SSF54593">
    <property type="entry name" value="Glyoxalase/Bleomycin resistance protein/Dihydroxybiphenyl dioxygenase"/>
    <property type="match status" value="1"/>
</dbReference>
<reference evidence="2 3" key="1">
    <citation type="submission" date="2023-11" db="EMBL/GenBank/DDBJ databases">
        <title>Actinomadura monticuli sp. nov., isolated from volcanic ash.</title>
        <authorList>
            <person name="Lee S.D."/>
            <person name="Yang H."/>
            <person name="Kim I.S."/>
        </authorList>
    </citation>
    <scope>NUCLEOTIDE SEQUENCE [LARGE SCALE GENOMIC DNA]</scope>
    <source>
        <strain evidence="2 3">DSM 45346</strain>
    </source>
</reference>
<comment type="caution">
    <text evidence="2">The sequence shown here is derived from an EMBL/GenBank/DDBJ whole genome shotgun (WGS) entry which is preliminary data.</text>
</comment>
<dbReference type="Gene3D" id="3.10.180.10">
    <property type="entry name" value="2,3-Dihydroxybiphenyl 1,2-Dioxygenase, domain 1"/>
    <property type="match status" value="1"/>
</dbReference>
<sequence>MNMVRQVIVFDAADLHAESAFWAGVLGGHVLEDAEWHSVIDAAGEWRIGVQLAPNHVPPGWPHGIPQQVHLDLHVDDPRAAHDEVMALGARLLQAAADFDADEGHQVYADPAGHPFCVGWGHPSQEALAAFVTSRLGQ</sequence>
<dbReference type="InterPro" id="IPR041581">
    <property type="entry name" value="Glyoxalase_6"/>
</dbReference>